<evidence type="ECO:0000313" key="2">
    <source>
        <dbReference type="Proteomes" id="UP001143910"/>
    </source>
</evidence>
<dbReference type="EMBL" id="JANJQO010001792">
    <property type="protein sequence ID" value="KAJ2969232.1"/>
    <property type="molecule type" value="Genomic_DNA"/>
</dbReference>
<gene>
    <name evidence="1" type="ORF">NQ176_g8773</name>
</gene>
<dbReference type="Proteomes" id="UP001143910">
    <property type="component" value="Unassembled WGS sequence"/>
</dbReference>
<proteinExistence type="predicted"/>
<protein>
    <submittedName>
        <fullName evidence="1">Uncharacterized protein</fullName>
    </submittedName>
</protein>
<keyword evidence="2" id="KW-1185">Reference proteome</keyword>
<sequence>MFHAIASGNVIIVETLVQTGFAVIPPQLGKALQSGNEAMVRALLSGGINLACAQWLSRKALACAAQGGLLHFVETLLPNADSAERHEALLCAVESRHWGVASAILDDDRARAADAIFWQFPFASWYLLTAKKKTTWRAMRATLTSSGIAFIFWSGDSASEEGGKSTSGKVYIVNF</sequence>
<evidence type="ECO:0000313" key="1">
    <source>
        <dbReference type="EMBL" id="KAJ2969232.1"/>
    </source>
</evidence>
<accession>A0ACC1MQD5</accession>
<organism evidence="1 2">
    <name type="scientific">Zarea fungicola</name>
    <dbReference type="NCBI Taxonomy" id="93591"/>
    <lineage>
        <taxon>Eukaryota</taxon>
        <taxon>Fungi</taxon>
        <taxon>Dikarya</taxon>
        <taxon>Ascomycota</taxon>
        <taxon>Pezizomycotina</taxon>
        <taxon>Sordariomycetes</taxon>
        <taxon>Hypocreomycetidae</taxon>
        <taxon>Hypocreales</taxon>
        <taxon>Cordycipitaceae</taxon>
        <taxon>Zarea</taxon>
    </lineage>
</organism>
<comment type="caution">
    <text evidence="1">The sequence shown here is derived from an EMBL/GenBank/DDBJ whole genome shotgun (WGS) entry which is preliminary data.</text>
</comment>
<reference evidence="1" key="1">
    <citation type="submission" date="2022-08" db="EMBL/GenBank/DDBJ databases">
        <title>Genome Sequence of Lecanicillium fungicola.</title>
        <authorList>
            <person name="Buettner E."/>
        </authorList>
    </citation>
    <scope>NUCLEOTIDE SEQUENCE</scope>
    <source>
        <strain evidence="1">Babe33</strain>
    </source>
</reference>
<name>A0ACC1MQD5_9HYPO</name>